<dbReference type="EMBL" id="CP089984">
    <property type="protein sequence ID" value="WXB12660.1"/>
    <property type="molecule type" value="Genomic_DNA"/>
</dbReference>
<name>A0ABZ2LU09_9BACT</name>
<dbReference type="Gene3D" id="3.10.450.50">
    <property type="match status" value="1"/>
</dbReference>
<proteinExistence type="predicted"/>
<dbReference type="RefSeq" id="WP_394822281.1">
    <property type="nucleotide sequence ID" value="NZ_CP089984.1"/>
</dbReference>
<dbReference type="Pfam" id="PF07366">
    <property type="entry name" value="SnoaL"/>
    <property type="match status" value="1"/>
</dbReference>
<sequence length="164" mass="18417">MDTESARAFYLDYLDTVYHRRQIRELDRFFSKDLVVHPPFPGALDFAGVKAAAAALLDTFSDCRLVPETFVYANGMLASRLVCSGTYAGRYFGVGPSGHRIDVIAHPQYRVQNGKFVELWDCTDMLGLIRQIGEASFPRVSSTVRRVRRGVAWLQGTKKESAHV</sequence>
<keyword evidence="2" id="KW-1185">Reference proteome</keyword>
<dbReference type="InterPro" id="IPR009959">
    <property type="entry name" value="Cyclase_SnoaL-like"/>
</dbReference>
<evidence type="ECO:0000313" key="1">
    <source>
        <dbReference type="EMBL" id="WXB12660.1"/>
    </source>
</evidence>
<dbReference type="SUPFAM" id="SSF54427">
    <property type="entry name" value="NTF2-like"/>
    <property type="match status" value="1"/>
</dbReference>
<reference evidence="1 2" key="1">
    <citation type="submission" date="2021-12" db="EMBL/GenBank/DDBJ databases">
        <title>Discovery of the Pendulisporaceae a myxobacterial family with distinct sporulation behavior and unique specialized metabolism.</title>
        <authorList>
            <person name="Garcia R."/>
            <person name="Popoff A."/>
            <person name="Bader C.D."/>
            <person name="Loehr J."/>
            <person name="Walesch S."/>
            <person name="Walt C."/>
            <person name="Boldt J."/>
            <person name="Bunk B."/>
            <person name="Haeckl F.J.F.P.J."/>
            <person name="Gunesch A.P."/>
            <person name="Birkelbach J."/>
            <person name="Nuebel U."/>
            <person name="Pietschmann T."/>
            <person name="Bach T."/>
            <person name="Mueller R."/>
        </authorList>
    </citation>
    <scope>NUCLEOTIDE SEQUENCE [LARGE SCALE GENOMIC DNA]</scope>
    <source>
        <strain evidence="1 2">MSr11954</strain>
    </source>
</reference>
<accession>A0ABZ2LU09</accession>
<protein>
    <submittedName>
        <fullName evidence="1">Ester cyclase</fullName>
    </submittedName>
</protein>
<gene>
    <name evidence="1" type="ORF">LZC94_33020</name>
</gene>
<organism evidence="1 2">
    <name type="scientific">Pendulispora albinea</name>
    <dbReference type="NCBI Taxonomy" id="2741071"/>
    <lineage>
        <taxon>Bacteria</taxon>
        <taxon>Pseudomonadati</taxon>
        <taxon>Myxococcota</taxon>
        <taxon>Myxococcia</taxon>
        <taxon>Myxococcales</taxon>
        <taxon>Sorangiineae</taxon>
        <taxon>Pendulisporaceae</taxon>
        <taxon>Pendulispora</taxon>
    </lineage>
</organism>
<dbReference type="InterPro" id="IPR032710">
    <property type="entry name" value="NTF2-like_dom_sf"/>
</dbReference>
<dbReference type="Proteomes" id="UP001370348">
    <property type="component" value="Chromosome"/>
</dbReference>
<evidence type="ECO:0000313" key="2">
    <source>
        <dbReference type="Proteomes" id="UP001370348"/>
    </source>
</evidence>